<dbReference type="Pfam" id="PF02620">
    <property type="entry name" value="YceD"/>
    <property type="match status" value="1"/>
</dbReference>
<evidence type="ECO:0000313" key="2">
    <source>
        <dbReference type="Proteomes" id="UP001596410"/>
    </source>
</evidence>
<sequence>MKFPLQKLNQSGDEPFEFEEDVDIHELEDMKNDIRSISPVHLQGQAYRRGDDITVNFTAKGEMILPCARTLVDVPYPFHIEGHEQFNVSPYYAEEDDSEIHPIRGEILDLTPYIKENVLLEIPTRVFSDDEKAHDQALTEGKGWQVITEEPEETKMDPRMAKLQSLLNEEEENND</sequence>
<dbReference type="RefSeq" id="WP_204707915.1">
    <property type="nucleotide sequence ID" value="NZ_JBHSZV010000013.1"/>
</dbReference>
<evidence type="ECO:0000313" key="1">
    <source>
        <dbReference type="EMBL" id="MFC7061313.1"/>
    </source>
</evidence>
<name>A0ABW2EIU4_9BACI</name>
<comment type="caution">
    <text evidence="1">The sequence shown here is derived from an EMBL/GenBank/DDBJ whole genome shotgun (WGS) entry which is preliminary data.</text>
</comment>
<dbReference type="Proteomes" id="UP001596410">
    <property type="component" value="Unassembled WGS sequence"/>
</dbReference>
<proteinExistence type="predicted"/>
<gene>
    <name evidence="1" type="ORF">ACFQIC_05500</name>
</gene>
<protein>
    <submittedName>
        <fullName evidence="1">YceD family protein</fullName>
    </submittedName>
</protein>
<organism evidence="1 2">
    <name type="scientific">Halobacillus seohaensis</name>
    <dbReference type="NCBI Taxonomy" id="447421"/>
    <lineage>
        <taxon>Bacteria</taxon>
        <taxon>Bacillati</taxon>
        <taxon>Bacillota</taxon>
        <taxon>Bacilli</taxon>
        <taxon>Bacillales</taxon>
        <taxon>Bacillaceae</taxon>
        <taxon>Halobacillus</taxon>
    </lineage>
</organism>
<keyword evidence="2" id="KW-1185">Reference proteome</keyword>
<accession>A0ABW2EIU4</accession>
<dbReference type="EMBL" id="JBHSZV010000013">
    <property type="protein sequence ID" value="MFC7061313.1"/>
    <property type="molecule type" value="Genomic_DNA"/>
</dbReference>
<dbReference type="InterPro" id="IPR003772">
    <property type="entry name" value="YceD"/>
</dbReference>
<reference evidence="2" key="1">
    <citation type="journal article" date="2019" name="Int. J. Syst. Evol. Microbiol.">
        <title>The Global Catalogue of Microorganisms (GCM) 10K type strain sequencing project: providing services to taxonomists for standard genome sequencing and annotation.</title>
        <authorList>
            <consortium name="The Broad Institute Genomics Platform"/>
            <consortium name="The Broad Institute Genome Sequencing Center for Infectious Disease"/>
            <person name="Wu L."/>
            <person name="Ma J."/>
        </authorList>
    </citation>
    <scope>NUCLEOTIDE SEQUENCE [LARGE SCALE GENOMIC DNA]</scope>
    <source>
        <strain evidence="2">CGMCC 4.1621</strain>
    </source>
</reference>